<reference evidence="7 8" key="1">
    <citation type="submission" date="2019-06" db="EMBL/GenBank/DDBJ databases">
        <title>Sequencing the genomes of 1000 actinobacteria strains.</title>
        <authorList>
            <person name="Klenk H.-P."/>
        </authorList>
    </citation>
    <scope>NUCLEOTIDE SEQUENCE [LARGE SCALE GENOMIC DNA]</scope>
    <source>
        <strain evidence="7 8">DSM 12335</strain>
    </source>
</reference>
<dbReference type="EMBL" id="VFOP01000001">
    <property type="protein sequence ID" value="TQL49939.1"/>
    <property type="molecule type" value="Genomic_DNA"/>
</dbReference>
<dbReference type="SUPFAM" id="SSF55874">
    <property type="entry name" value="ATPase domain of HSP90 chaperone/DNA topoisomerase II/histidine kinase"/>
    <property type="match status" value="1"/>
</dbReference>
<evidence type="ECO:0000259" key="6">
    <source>
        <dbReference type="SMART" id="SM00387"/>
    </source>
</evidence>
<dbReference type="PANTHER" id="PTHR24421">
    <property type="entry name" value="NITRATE/NITRITE SENSOR PROTEIN NARX-RELATED"/>
    <property type="match status" value="1"/>
</dbReference>
<proteinExistence type="predicted"/>
<dbReference type="InterPro" id="IPR003018">
    <property type="entry name" value="GAF"/>
</dbReference>
<dbReference type="SMART" id="SM00387">
    <property type="entry name" value="HATPase_c"/>
    <property type="match status" value="1"/>
</dbReference>
<protein>
    <submittedName>
        <fullName evidence="7">Histidine kinase</fullName>
    </submittedName>
</protein>
<evidence type="ECO:0000313" key="8">
    <source>
        <dbReference type="Proteomes" id="UP000319516"/>
    </source>
</evidence>
<feature type="domain" description="Histidine kinase/HSP90-like ATPase" evidence="6">
    <location>
        <begin position="481"/>
        <end position="571"/>
    </location>
</feature>
<dbReference type="Proteomes" id="UP000319516">
    <property type="component" value="Unassembled WGS sequence"/>
</dbReference>
<dbReference type="Pfam" id="PF07730">
    <property type="entry name" value="HisKA_3"/>
    <property type="match status" value="1"/>
</dbReference>
<accession>A0A542YPG2</accession>
<comment type="caution">
    <text evidence="7">The sequence shown here is derived from an EMBL/GenBank/DDBJ whole genome shotgun (WGS) entry which is preliminary data.</text>
</comment>
<dbReference type="SUPFAM" id="SSF55781">
    <property type="entry name" value="GAF domain-like"/>
    <property type="match status" value="2"/>
</dbReference>
<keyword evidence="2 7" id="KW-0418">Kinase</keyword>
<dbReference type="CDD" id="cd16917">
    <property type="entry name" value="HATPase_UhpB-NarQ-NarX-like"/>
    <property type="match status" value="1"/>
</dbReference>
<dbReference type="InterPro" id="IPR003594">
    <property type="entry name" value="HATPase_dom"/>
</dbReference>
<organism evidence="7 8">
    <name type="scientific">Ornithinicoccus hortensis</name>
    <dbReference type="NCBI Taxonomy" id="82346"/>
    <lineage>
        <taxon>Bacteria</taxon>
        <taxon>Bacillati</taxon>
        <taxon>Actinomycetota</taxon>
        <taxon>Actinomycetes</taxon>
        <taxon>Micrococcales</taxon>
        <taxon>Intrasporangiaceae</taxon>
        <taxon>Ornithinicoccus</taxon>
    </lineage>
</organism>
<sequence>MAAGYVAPAAEGPSGSRRGDGSVHPVDATTAEDDRVPAPGSDTAHRLGTLLTAVHDLGAGTDLDAVLHRIVVLACEASGARYGALGVIDEREPDRLARFITHGLTEQERAEIGDFPRGRGLLGRLIHDPRPVRLDDLTQAPDSSGFPPGHPPMRTFLGMPVRVGERVYGNLYLTEKADGQPFTVEDEQLVEGLSLVAGSVIDSLQERSVNAVQRQVMEGIWDVLRELLSEVDIEVLLPTVTAHLLDLTAAGAVAVVAVDETGRQQVLAASGADAAASLAARREALEHCLATGEQVDLTDPATPPAPDAAPRGDRTTVLPVHPRSGQVVALVVSGWRPPAGMGEAQGQDLLRAFSLQVTLVLDQVDRENDQRLLALLEDRDRIARDLHDLVIQRLFATGLQLQGASRLAVRPEVLERLQSAVTELDATIRDIRATIFELQHRPGQSSLRADLRSLITSYASTLGFTPVGQFEGPVDSALDDDLQIHLLAVLREALSNVARHAGASSTTVRVTVADDVVTCRISDDGVGVPDHIKESGLRNIRSRARARGGEVEIRNRDPHGTEVSWRVPLTPPG</sequence>
<dbReference type="Pfam" id="PF02518">
    <property type="entry name" value="HATPase_c"/>
    <property type="match status" value="1"/>
</dbReference>
<name>A0A542YPG2_9MICO</name>
<feature type="domain" description="GAF" evidence="5">
    <location>
        <begin position="62"/>
        <end position="211"/>
    </location>
</feature>
<evidence type="ECO:0000256" key="3">
    <source>
        <dbReference type="ARBA" id="ARBA00023012"/>
    </source>
</evidence>
<dbReference type="PANTHER" id="PTHR24421:SF56">
    <property type="entry name" value="OXYGEN SENSOR HISTIDINE KINASE RESPONSE REGULATOR DOST"/>
    <property type="match status" value="1"/>
</dbReference>
<evidence type="ECO:0000313" key="7">
    <source>
        <dbReference type="EMBL" id="TQL49939.1"/>
    </source>
</evidence>
<evidence type="ECO:0000256" key="2">
    <source>
        <dbReference type="ARBA" id="ARBA00022777"/>
    </source>
</evidence>
<feature type="region of interest" description="Disordered" evidence="4">
    <location>
        <begin position="1"/>
        <end position="42"/>
    </location>
</feature>
<dbReference type="SMART" id="SM00065">
    <property type="entry name" value="GAF"/>
    <property type="match status" value="1"/>
</dbReference>
<dbReference type="InterPro" id="IPR029016">
    <property type="entry name" value="GAF-like_dom_sf"/>
</dbReference>
<dbReference type="GO" id="GO:0016020">
    <property type="term" value="C:membrane"/>
    <property type="evidence" value="ECO:0007669"/>
    <property type="project" value="InterPro"/>
</dbReference>
<dbReference type="OrthoDB" id="5241249at2"/>
<evidence type="ECO:0000256" key="1">
    <source>
        <dbReference type="ARBA" id="ARBA00022679"/>
    </source>
</evidence>
<dbReference type="GO" id="GO:0000155">
    <property type="term" value="F:phosphorelay sensor kinase activity"/>
    <property type="evidence" value="ECO:0007669"/>
    <property type="project" value="InterPro"/>
</dbReference>
<dbReference type="Gene3D" id="3.30.450.40">
    <property type="match status" value="2"/>
</dbReference>
<evidence type="ECO:0000259" key="5">
    <source>
        <dbReference type="SMART" id="SM00065"/>
    </source>
</evidence>
<dbReference type="InterPro" id="IPR011712">
    <property type="entry name" value="Sig_transdc_His_kin_sub3_dim/P"/>
</dbReference>
<keyword evidence="3" id="KW-0902">Two-component regulatory system</keyword>
<dbReference type="Pfam" id="PF13185">
    <property type="entry name" value="GAF_2"/>
    <property type="match status" value="1"/>
</dbReference>
<dbReference type="InterPro" id="IPR050482">
    <property type="entry name" value="Sensor_HK_TwoCompSys"/>
</dbReference>
<keyword evidence="1" id="KW-0808">Transferase</keyword>
<dbReference type="AlphaFoldDB" id="A0A542YPG2"/>
<dbReference type="InterPro" id="IPR036890">
    <property type="entry name" value="HATPase_C_sf"/>
</dbReference>
<keyword evidence="8" id="KW-1185">Reference proteome</keyword>
<dbReference type="Gene3D" id="3.30.565.10">
    <property type="entry name" value="Histidine kinase-like ATPase, C-terminal domain"/>
    <property type="match status" value="1"/>
</dbReference>
<gene>
    <name evidence="7" type="ORF">FB467_1036</name>
</gene>
<dbReference type="GO" id="GO:0046983">
    <property type="term" value="F:protein dimerization activity"/>
    <property type="evidence" value="ECO:0007669"/>
    <property type="project" value="InterPro"/>
</dbReference>
<dbReference type="Gene3D" id="1.20.5.1930">
    <property type="match status" value="1"/>
</dbReference>
<evidence type="ECO:0000256" key="4">
    <source>
        <dbReference type="SAM" id="MobiDB-lite"/>
    </source>
</evidence>